<evidence type="ECO:0000313" key="2">
    <source>
        <dbReference type="EMBL" id="PXF39698.1"/>
    </source>
</evidence>
<gene>
    <name evidence="2" type="ORF">BWQ96_10598</name>
</gene>
<keyword evidence="3" id="KW-1185">Reference proteome</keyword>
<feature type="region of interest" description="Disordered" evidence="1">
    <location>
        <begin position="32"/>
        <end position="77"/>
    </location>
</feature>
<dbReference type="Proteomes" id="UP000247409">
    <property type="component" value="Unassembled WGS sequence"/>
</dbReference>
<dbReference type="OrthoDB" id="5077at2759"/>
<accession>A0A2V3ICD6</accession>
<name>A0A2V3ICD6_9FLOR</name>
<dbReference type="AlphaFoldDB" id="A0A2V3ICD6"/>
<dbReference type="PANTHER" id="PTHR48191:SF2">
    <property type="entry name" value="PROTEIN HHL1, CHLOROPLASTIC"/>
    <property type="match status" value="1"/>
</dbReference>
<dbReference type="InterPro" id="IPR045388">
    <property type="entry name" value="HHL1-like"/>
</dbReference>
<comment type="caution">
    <text evidence="2">The sequence shown here is derived from an EMBL/GenBank/DDBJ whole genome shotgun (WGS) entry which is preliminary data.</text>
</comment>
<organism evidence="2 3">
    <name type="scientific">Gracilariopsis chorda</name>
    <dbReference type="NCBI Taxonomy" id="448386"/>
    <lineage>
        <taxon>Eukaryota</taxon>
        <taxon>Rhodophyta</taxon>
        <taxon>Florideophyceae</taxon>
        <taxon>Rhodymeniophycidae</taxon>
        <taxon>Gracilariales</taxon>
        <taxon>Gracilariaceae</taxon>
        <taxon>Gracilariopsis</taxon>
    </lineage>
</organism>
<dbReference type="PANTHER" id="PTHR48191">
    <property type="entry name" value="PROTEIN HHL1 CHLOROPLASTIC"/>
    <property type="match status" value="1"/>
</dbReference>
<evidence type="ECO:0000313" key="3">
    <source>
        <dbReference type="Proteomes" id="UP000247409"/>
    </source>
</evidence>
<sequence>MTSPQPAFANTLSLRPAVQSINSSSLRCPAVPIKQNAAETPQLTPSTRRPPQMRKGPRSRQPLQQPRQPGAAPSLPEDGTPVFAIFVRSQRAKLWYPLGAVQGDERSKTLVNALKGGFGRGMYENALDKGIAQTIYGKDSDRFMQNALRMYPQLKKSQNMLEFGYKVAAKGLDERQIKLVSQDMALPFAAWAKKKVENAFKSFSQPKNES</sequence>
<dbReference type="EMBL" id="NBIV01000506">
    <property type="protein sequence ID" value="PXF39698.1"/>
    <property type="molecule type" value="Genomic_DNA"/>
</dbReference>
<feature type="compositionally biased region" description="Polar residues" evidence="1">
    <location>
        <begin position="37"/>
        <end position="49"/>
    </location>
</feature>
<evidence type="ECO:0000256" key="1">
    <source>
        <dbReference type="SAM" id="MobiDB-lite"/>
    </source>
</evidence>
<proteinExistence type="predicted"/>
<dbReference type="Pfam" id="PF20133">
    <property type="entry name" value="HHL1-like"/>
    <property type="match status" value="1"/>
</dbReference>
<dbReference type="STRING" id="448386.A0A2V3ICD6"/>
<reference evidence="2 3" key="1">
    <citation type="journal article" date="2018" name="Mol. Biol. Evol.">
        <title>Analysis of the draft genome of the red seaweed Gracilariopsis chorda provides insights into genome size evolution in Rhodophyta.</title>
        <authorList>
            <person name="Lee J."/>
            <person name="Yang E.C."/>
            <person name="Graf L."/>
            <person name="Yang J.H."/>
            <person name="Qiu H."/>
            <person name="Zel Zion U."/>
            <person name="Chan C.X."/>
            <person name="Stephens T.G."/>
            <person name="Weber A.P.M."/>
            <person name="Boo G.H."/>
            <person name="Boo S.M."/>
            <person name="Kim K.M."/>
            <person name="Shin Y."/>
            <person name="Jung M."/>
            <person name="Lee S.J."/>
            <person name="Yim H.S."/>
            <person name="Lee J.H."/>
            <person name="Bhattacharya D."/>
            <person name="Yoon H.S."/>
        </authorList>
    </citation>
    <scope>NUCLEOTIDE SEQUENCE [LARGE SCALE GENOMIC DNA]</scope>
    <source>
        <strain evidence="2 3">SKKU-2015</strain>
        <tissue evidence="2">Whole body</tissue>
    </source>
</reference>
<protein>
    <submittedName>
        <fullName evidence="2">Protein HHL1, chloroplastic</fullName>
    </submittedName>
</protein>
<feature type="compositionally biased region" description="Low complexity" evidence="1">
    <location>
        <begin position="59"/>
        <end position="69"/>
    </location>
</feature>